<evidence type="ECO:0000313" key="2">
    <source>
        <dbReference type="EMBL" id="ONK67426.1"/>
    </source>
</evidence>
<sequence>MGPRTHSHRVGPYSHTQPVGWPRKRVDRGPIQHRTSYLHPPKASIQGLPGSRSNPNPGVQRRSGGTPVPRFSTGSGCGGSGCNPLLGPRRLGGRGSGAGGRFGRWRFGWAVAVPGRRAAGVGLLLFGAVGARRGRGSTVWRLYWPQLDVLDDLAGFAAYLFDELPRIEGSGDGNAVVLLIVDHRSYPLPISIFINIY</sequence>
<dbReference type="EMBL" id="CM007386">
    <property type="protein sequence ID" value="ONK67426.1"/>
    <property type="molecule type" value="Genomic_DNA"/>
</dbReference>
<evidence type="ECO:0000256" key="1">
    <source>
        <dbReference type="SAM" id="MobiDB-lite"/>
    </source>
</evidence>
<feature type="region of interest" description="Disordered" evidence="1">
    <location>
        <begin position="1"/>
        <end position="89"/>
    </location>
</feature>
<dbReference type="Gramene" id="ONK67426">
    <property type="protein sequence ID" value="ONK67426"/>
    <property type="gene ID" value="A4U43_C06F20130"/>
</dbReference>
<proteinExistence type="predicted"/>
<organism evidence="2 3">
    <name type="scientific">Asparagus officinalis</name>
    <name type="common">Garden asparagus</name>
    <dbReference type="NCBI Taxonomy" id="4686"/>
    <lineage>
        <taxon>Eukaryota</taxon>
        <taxon>Viridiplantae</taxon>
        <taxon>Streptophyta</taxon>
        <taxon>Embryophyta</taxon>
        <taxon>Tracheophyta</taxon>
        <taxon>Spermatophyta</taxon>
        <taxon>Magnoliopsida</taxon>
        <taxon>Liliopsida</taxon>
        <taxon>Asparagales</taxon>
        <taxon>Asparagaceae</taxon>
        <taxon>Asparagoideae</taxon>
        <taxon>Asparagus</taxon>
    </lineage>
</organism>
<keyword evidence="3" id="KW-1185">Reference proteome</keyword>
<protein>
    <submittedName>
        <fullName evidence="2">Uncharacterized protein</fullName>
    </submittedName>
</protein>
<evidence type="ECO:0000313" key="3">
    <source>
        <dbReference type="Proteomes" id="UP000243459"/>
    </source>
</evidence>
<name>A0A5P1ENB3_ASPOF</name>
<dbReference type="AlphaFoldDB" id="A0A5P1ENB3"/>
<gene>
    <name evidence="2" type="ORF">A4U43_C06F20130</name>
</gene>
<reference evidence="3" key="1">
    <citation type="journal article" date="2017" name="Nat. Commun.">
        <title>The asparagus genome sheds light on the origin and evolution of a young Y chromosome.</title>
        <authorList>
            <person name="Harkess A."/>
            <person name="Zhou J."/>
            <person name="Xu C."/>
            <person name="Bowers J.E."/>
            <person name="Van der Hulst R."/>
            <person name="Ayyampalayam S."/>
            <person name="Mercati F."/>
            <person name="Riccardi P."/>
            <person name="McKain M.R."/>
            <person name="Kakrana A."/>
            <person name="Tang H."/>
            <person name="Ray J."/>
            <person name="Groenendijk J."/>
            <person name="Arikit S."/>
            <person name="Mathioni S.M."/>
            <person name="Nakano M."/>
            <person name="Shan H."/>
            <person name="Telgmann-Rauber A."/>
            <person name="Kanno A."/>
            <person name="Yue Z."/>
            <person name="Chen H."/>
            <person name="Li W."/>
            <person name="Chen Y."/>
            <person name="Xu X."/>
            <person name="Zhang Y."/>
            <person name="Luo S."/>
            <person name="Chen H."/>
            <person name="Gao J."/>
            <person name="Mao Z."/>
            <person name="Pires J.C."/>
            <person name="Luo M."/>
            <person name="Kudrna D."/>
            <person name="Wing R.A."/>
            <person name="Meyers B.C."/>
            <person name="Yi K."/>
            <person name="Kong H."/>
            <person name="Lavrijsen P."/>
            <person name="Sunseri F."/>
            <person name="Falavigna A."/>
            <person name="Ye Y."/>
            <person name="Leebens-Mack J.H."/>
            <person name="Chen G."/>
        </authorList>
    </citation>
    <scope>NUCLEOTIDE SEQUENCE [LARGE SCALE GENOMIC DNA]</scope>
    <source>
        <strain evidence="3">cv. DH0086</strain>
    </source>
</reference>
<dbReference type="Proteomes" id="UP000243459">
    <property type="component" value="Chromosome 6"/>
</dbReference>
<accession>A0A5P1ENB3</accession>